<feature type="region of interest" description="Disordered" evidence="1">
    <location>
        <begin position="1"/>
        <end position="20"/>
    </location>
</feature>
<evidence type="ECO:0000256" key="1">
    <source>
        <dbReference type="SAM" id="MobiDB-lite"/>
    </source>
</evidence>
<dbReference type="EMBL" id="KV006408">
    <property type="protein sequence ID" value="KZV32615.1"/>
    <property type="molecule type" value="Genomic_DNA"/>
</dbReference>
<keyword evidence="3" id="KW-1185">Reference proteome</keyword>
<dbReference type="Proteomes" id="UP000250235">
    <property type="component" value="Unassembled WGS sequence"/>
</dbReference>
<reference evidence="2 3" key="1">
    <citation type="journal article" date="2015" name="Proc. Natl. Acad. Sci. U.S.A.">
        <title>The resurrection genome of Boea hygrometrica: A blueprint for survival of dehydration.</title>
        <authorList>
            <person name="Xiao L."/>
            <person name="Yang G."/>
            <person name="Zhang L."/>
            <person name="Yang X."/>
            <person name="Zhao S."/>
            <person name="Ji Z."/>
            <person name="Zhou Q."/>
            <person name="Hu M."/>
            <person name="Wang Y."/>
            <person name="Chen M."/>
            <person name="Xu Y."/>
            <person name="Jin H."/>
            <person name="Xiao X."/>
            <person name="Hu G."/>
            <person name="Bao F."/>
            <person name="Hu Y."/>
            <person name="Wan P."/>
            <person name="Li L."/>
            <person name="Deng X."/>
            <person name="Kuang T."/>
            <person name="Xiang C."/>
            <person name="Zhu J.K."/>
            <person name="Oliver M.J."/>
            <person name="He Y."/>
        </authorList>
    </citation>
    <scope>NUCLEOTIDE SEQUENCE [LARGE SCALE GENOMIC DNA]</scope>
    <source>
        <strain evidence="3">cv. XS01</strain>
    </source>
</reference>
<gene>
    <name evidence="2" type="ORF">F511_17041</name>
</gene>
<evidence type="ECO:0000313" key="2">
    <source>
        <dbReference type="EMBL" id="KZV32615.1"/>
    </source>
</evidence>
<protein>
    <submittedName>
        <fullName evidence="2">Respiratory burst oxidaseprotein B-like</fullName>
    </submittedName>
</protein>
<accession>A0A2Z7BES9</accession>
<organism evidence="2 3">
    <name type="scientific">Dorcoceras hygrometricum</name>
    <dbReference type="NCBI Taxonomy" id="472368"/>
    <lineage>
        <taxon>Eukaryota</taxon>
        <taxon>Viridiplantae</taxon>
        <taxon>Streptophyta</taxon>
        <taxon>Embryophyta</taxon>
        <taxon>Tracheophyta</taxon>
        <taxon>Spermatophyta</taxon>
        <taxon>Magnoliopsida</taxon>
        <taxon>eudicotyledons</taxon>
        <taxon>Gunneridae</taxon>
        <taxon>Pentapetalae</taxon>
        <taxon>asterids</taxon>
        <taxon>lamiids</taxon>
        <taxon>Lamiales</taxon>
        <taxon>Gesneriaceae</taxon>
        <taxon>Didymocarpoideae</taxon>
        <taxon>Trichosporeae</taxon>
        <taxon>Loxocarpinae</taxon>
        <taxon>Dorcoceras</taxon>
    </lineage>
</organism>
<sequence length="228" mass="25487">MRVRYCRSPSQPGKKQHQYNNGQRLQRLEWIITRVCNMLLTTAPKNGSNRQSFSRGVQSYLARAKQPPETTGIRWKSSRLNSALGFEETENERLENILTASYSDVLTPADTLTSLAPQNDIVSKSYSALLLNPRKRCCRQLSHNITLTTPPADRSCQLQYDGVSISRDTKHAKHPINGFSTPSTDNNKACVINATHNRDDYLTVDCDDITADVIIADPSTDSADVIFA</sequence>
<name>A0A2Z7BES9_9LAMI</name>
<proteinExistence type="predicted"/>
<feature type="compositionally biased region" description="Polar residues" evidence="1">
    <location>
        <begin position="8"/>
        <end position="20"/>
    </location>
</feature>
<dbReference type="AlphaFoldDB" id="A0A2Z7BES9"/>
<evidence type="ECO:0000313" key="3">
    <source>
        <dbReference type="Proteomes" id="UP000250235"/>
    </source>
</evidence>